<feature type="transmembrane region" description="Helical" evidence="1">
    <location>
        <begin position="7"/>
        <end position="27"/>
    </location>
</feature>
<accession>A0A6L3SNS1</accession>
<feature type="transmembrane region" description="Helical" evidence="1">
    <location>
        <begin position="33"/>
        <end position="51"/>
    </location>
</feature>
<evidence type="ECO:0000313" key="2">
    <source>
        <dbReference type="EMBL" id="KAB1069997.1"/>
    </source>
</evidence>
<keyword evidence="3" id="KW-1185">Reference proteome</keyword>
<evidence type="ECO:0000313" key="3">
    <source>
        <dbReference type="Proteomes" id="UP000474159"/>
    </source>
</evidence>
<evidence type="ECO:0000256" key="1">
    <source>
        <dbReference type="SAM" id="Phobius"/>
    </source>
</evidence>
<dbReference type="EMBL" id="VZZK01000070">
    <property type="protein sequence ID" value="KAB1069997.1"/>
    <property type="molecule type" value="Genomic_DNA"/>
</dbReference>
<comment type="caution">
    <text evidence="2">The sequence shown here is derived from an EMBL/GenBank/DDBJ whole genome shotgun (WGS) entry which is preliminary data.</text>
</comment>
<name>A0A6L3SNS1_9HYPH</name>
<sequence length="60" mass="6330">MKGHARNLAILAAIVIAATAVVWVVAVPDEPEIALGDSAAAALFASIVLLGKIRRDHWQK</sequence>
<dbReference type="AlphaFoldDB" id="A0A6L3SNS1"/>
<reference evidence="2 3" key="1">
    <citation type="submission" date="2019-09" db="EMBL/GenBank/DDBJ databases">
        <title>YIM 48816 draft genome.</title>
        <authorList>
            <person name="Jiang L."/>
        </authorList>
    </citation>
    <scope>NUCLEOTIDE SEQUENCE [LARGE SCALE GENOMIC DNA]</scope>
    <source>
        <strain evidence="2 3">YIM 48816</strain>
    </source>
</reference>
<keyword evidence="1" id="KW-0812">Transmembrane</keyword>
<dbReference type="Proteomes" id="UP000474159">
    <property type="component" value="Unassembled WGS sequence"/>
</dbReference>
<organism evidence="2 3">
    <name type="scientific">Methylobacterium soli</name>
    <dbReference type="NCBI Taxonomy" id="553447"/>
    <lineage>
        <taxon>Bacteria</taxon>
        <taxon>Pseudomonadati</taxon>
        <taxon>Pseudomonadota</taxon>
        <taxon>Alphaproteobacteria</taxon>
        <taxon>Hyphomicrobiales</taxon>
        <taxon>Methylobacteriaceae</taxon>
        <taxon>Methylobacterium</taxon>
    </lineage>
</organism>
<protein>
    <submittedName>
        <fullName evidence="2">Uncharacterized protein</fullName>
    </submittedName>
</protein>
<proteinExistence type="predicted"/>
<keyword evidence="1" id="KW-0472">Membrane</keyword>
<gene>
    <name evidence="2" type="ORF">F6X53_30635</name>
</gene>
<keyword evidence="1" id="KW-1133">Transmembrane helix</keyword>
<dbReference type="RefSeq" id="WP_151005489.1">
    <property type="nucleotide sequence ID" value="NZ_BPQY01000474.1"/>
</dbReference>